<feature type="region of interest" description="Disordered" evidence="1">
    <location>
        <begin position="263"/>
        <end position="299"/>
    </location>
</feature>
<protein>
    <submittedName>
        <fullName evidence="2">Uncharacterized protein</fullName>
    </submittedName>
</protein>
<organism evidence="2 3">
    <name type="scientific">Ranatra chinensis</name>
    <dbReference type="NCBI Taxonomy" id="642074"/>
    <lineage>
        <taxon>Eukaryota</taxon>
        <taxon>Metazoa</taxon>
        <taxon>Ecdysozoa</taxon>
        <taxon>Arthropoda</taxon>
        <taxon>Hexapoda</taxon>
        <taxon>Insecta</taxon>
        <taxon>Pterygota</taxon>
        <taxon>Neoptera</taxon>
        <taxon>Paraneoptera</taxon>
        <taxon>Hemiptera</taxon>
        <taxon>Heteroptera</taxon>
        <taxon>Panheteroptera</taxon>
        <taxon>Nepomorpha</taxon>
        <taxon>Nepidae</taxon>
        <taxon>Ranatrinae</taxon>
        <taxon>Ranatra</taxon>
    </lineage>
</organism>
<comment type="caution">
    <text evidence="2">The sequence shown here is derived from an EMBL/GenBank/DDBJ whole genome shotgun (WGS) entry which is preliminary data.</text>
</comment>
<evidence type="ECO:0000313" key="2">
    <source>
        <dbReference type="EMBL" id="KAL1124798.1"/>
    </source>
</evidence>
<dbReference type="Proteomes" id="UP001558652">
    <property type="component" value="Unassembled WGS sequence"/>
</dbReference>
<proteinExistence type="predicted"/>
<gene>
    <name evidence="2" type="ORF">AAG570_001419</name>
</gene>
<reference evidence="2 3" key="1">
    <citation type="submission" date="2024-07" db="EMBL/GenBank/DDBJ databases">
        <title>Chromosome-level genome assembly of the water stick insect Ranatra chinensis (Heteroptera: Nepidae).</title>
        <authorList>
            <person name="Liu X."/>
        </authorList>
    </citation>
    <scope>NUCLEOTIDE SEQUENCE [LARGE SCALE GENOMIC DNA]</scope>
    <source>
        <strain evidence="2">Cailab_2021Rc</strain>
        <tissue evidence="2">Muscle</tissue>
    </source>
</reference>
<name>A0ABD0YUD2_9HEMI</name>
<keyword evidence="3" id="KW-1185">Reference proteome</keyword>
<sequence length="368" mass="40535">MLNRGNHCNPYRLSSVAVVDKLVVISGVLSPYLLAARILGVHYDPGVVAGREGAIDKRPRRDDEAGREAGCRRWRGGCDKPASSSVVEIVRCVVAQCEPGDPRPSGDMTEVESRSPRLIGLRGPKTWDQWIKRETPARLDTMNTIAEESESASKGSAPETTPEVVIKNTRFKVIPRVDVWEPRREVVMMGDPMTMIESHLDQLTMVESQLKKLTEKGGESLADKPAALKLDLEAGRGKNGTGGGGPAASGSRLGWLALFKKKPAATTQPAPPPQAPQPRPPRQRPPAHHNTAGPITKREYRIRHAYKVQPIKNNFRARYFVFKSLYQWENSCGHWSALGMARAWQACYAITFGPLPTLILARKGGITR</sequence>
<feature type="compositionally biased region" description="Pro residues" evidence="1">
    <location>
        <begin position="269"/>
        <end position="280"/>
    </location>
</feature>
<dbReference type="AlphaFoldDB" id="A0ABD0YUD2"/>
<evidence type="ECO:0000313" key="3">
    <source>
        <dbReference type="Proteomes" id="UP001558652"/>
    </source>
</evidence>
<evidence type="ECO:0000256" key="1">
    <source>
        <dbReference type="SAM" id="MobiDB-lite"/>
    </source>
</evidence>
<accession>A0ABD0YUD2</accession>
<dbReference type="EMBL" id="JBFDAA010000010">
    <property type="protein sequence ID" value="KAL1124798.1"/>
    <property type="molecule type" value="Genomic_DNA"/>
</dbReference>